<organism evidence="4 5">
    <name type="scientific">Dicentrarchus labrax</name>
    <name type="common">European seabass</name>
    <name type="synonym">Morone labrax</name>
    <dbReference type="NCBI Taxonomy" id="13489"/>
    <lineage>
        <taxon>Eukaryota</taxon>
        <taxon>Metazoa</taxon>
        <taxon>Chordata</taxon>
        <taxon>Craniata</taxon>
        <taxon>Vertebrata</taxon>
        <taxon>Euteleostomi</taxon>
        <taxon>Actinopterygii</taxon>
        <taxon>Neopterygii</taxon>
        <taxon>Teleostei</taxon>
        <taxon>Neoteleostei</taxon>
        <taxon>Acanthomorphata</taxon>
        <taxon>Eupercaria</taxon>
        <taxon>Moronidae</taxon>
        <taxon>Dicentrarchus</taxon>
    </lineage>
</organism>
<reference evidence="4" key="1">
    <citation type="submission" date="2025-08" db="UniProtKB">
        <authorList>
            <consortium name="Ensembl"/>
        </authorList>
    </citation>
    <scope>IDENTIFICATION</scope>
</reference>
<dbReference type="Pfam" id="PF05461">
    <property type="entry name" value="ApoL"/>
    <property type="match status" value="1"/>
</dbReference>
<keyword evidence="3" id="KW-0472">Membrane</keyword>
<name>A0A8P4G0G7_DICLA</name>
<dbReference type="GO" id="GO:0042157">
    <property type="term" value="P:lipoprotein metabolic process"/>
    <property type="evidence" value="ECO:0007669"/>
    <property type="project" value="InterPro"/>
</dbReference>
<dbReference type="GO" id="GO:0006869">
    <property type="term" value="P:lipid transport"/>
    <property type="evidence" value="ECO:0007669"/>
    <property type="project" value="InterPro"/>
</dbReference>
<dbReference type="GeneID" id="127356218"/>
<dbReference type="Proteomes" id="UP000694389">
    <property type="component" value="Unassembled WGS sequence"/>
</dbReference>
<evidence type="ECO:0000256" key="3">
    <source>
        <dbReference type="SAM" id="Phobius"/>
    </source>
</evidence>
<dbReference type="AlphaFoldDB" id="A0A8P4G0G7"/>
<evidence type="ECO:0000313" key="5">
    <source>
        <dbReference type="Proteomes" id="UP000694389"/>
    </source>
</evidence>
<dbReference type="OMA" id="DICMEMA"/>
<evidence type="ECO:0000256" key="2">
    <source>
        <dbReference type="SAM" id="MobiDB-lite"/>
    </source>
</evidence>
<dbReference type="GO" id="GO:0016020">
    <property type="term" value="C:membrane"/>
    <property type="evidence" value="ECO:0007669"/>
    <property type="project" value="TreeGrafter"/>
</dbReference>
<keyword evidence="3" id="KW-1133">Transmembrane helix</keyword>
<keyword evidence="3" id="KW-0812">Transmembrane</keyword>
<dbReference type="GO" id="GO:0008289">
    <property type="term" value="F:lipid binding"/>
    <property type="evidence" value="ECO:0007669"/>
    <property type="project" value="InterPro"/>
</dbReference>
<gene>
    <name evidence="4" type="primary">LOC127356218</name>
</gene>
<feature type="region of interest" description="Disordered" evidence="2">
    <location>
        <begin position="554"/>
        <end position="578"/>
    </location>
</feature>
<proteinExistence type="inferred from homology"/>
<evidence type="ECO:0000256" key="1">
    <source>
        <dbReference type="ARBA" id="ARBA00010090"/>
    </source>
</evidence>
<accession>A0A8P4G0G7</accession>
<reference evidence="4" key="2">
    <citation type="submission" date="2025-09" db="UniProtKB">
        <authorList>
            <consortium name="Ensembl"/>
        </authorList>
    </citation>
    <scope>IDENTIFICATION</scope>
</reference>
<dbReference type="GO" id="GO:0005576">
    <property type="term" value="C:extracellular region"/>
    <property type="evidence" value="ECO:0007669"/>
    <property type="project" value="InterPro"/>
</dbReference>
<evidence type="ECO:0000313" key="4">
    <source>
        <dbReference type="Ensembl" id="ENSDLAP00005064916.1"/>
    </source>
</evidence>
<dbReference type="InterPro" id="IPR008405">
    <property type="entry name" value="ApoL"/>
</dbReference>
<protein>
    <submittedName>
        <fullName evidence="4">Apolipoprotein L</fullName>
    </submittedName>
</protein>
<dbReference type="OrthoDB" id="6146578at2759"/>
<dbReference type="GeneTree" id="ENSGT01030000234599"/>
<dbReference type="PANTHER" id="PTHR14096">
    <property type="entry name" value="APOLIPOPROTEIN L"/>
    <property type="match status" value="1"/>
</dbReference>
<dbReference type="Ensembl" id="ENSDLAT00005083326.1">
    <property type="protein sequence ID" value="ENSDLAP00005064916.1"/>
    <property type="gene ID" value="ENSDLAG00005031575.1"/>
</dbReference>
<dbReference type="PANTHER" id="PTHR14096:SF57">
    <property type="entry name" value="APOLIPOPROTEIN L4"/>
    <property type="match status" value="1"/>
</dbReference>
<dbReference type="RefSeq" id="XP_051243755.1">
    <property type="nucleotide sequence ID" value="XM_051387795.1"/>
</dbReference>
<feature type="transmembrane region" description="Helical" evidence="3">
    <location>
        <begin position="299"/>
        <end position="319"/>
    </location>
</feature>
<dbReference type="RefSeq" id="XP_051243754.1">
    <property type="nucleotide sequence ID" value="XM_051387794.1"/>
</dbReference>
<comment type="similarity">
    <text evidence="1">Belongs to the apolipoprotein L family.</text>
</comment>
<keyword evidence="5" id="KW-1185">Reference proteome</keyword>
<sequence length="593" mass="66093">MSTARKELQEALCRYTADTLIYIDSVRGFCERISKWMIGRESELDMMRDIKDRADEIDLNIDHVTKSETKGKAFWEYIKSKVTQVTADSRHAELEKELAAVLKDTLGGLEKLDCFLDSVEKLAVTSLHVFTENQVLHLPEGISLENVQVVITAARLICPLLLEFKRDANVFFLPRLQNVEVLAYQLDKYIQTTQKICEKLEKSSFCEFDLKMIMKTVVDLDVDLSEDDIQRMLYHINQLDDIRMNQNFRMVFLFQEESCSGFIDEFTERKPRMLEFLKDLEESAVQLDRMNKGAKISSVAGSSVGAVGGVLSIVGLALIPVTAGLSLALTMTGVGLGVTSGVNSLVTTATEIGVNRTQQKKASEVFKSFMEDVQILQDCLEEVTKRETNPIDVAVGVGKVLCKAGVVGKGIDSLVDLGSAVKMLKSEELLTSAGKVVVQEGKALRNVPRVASDIPDIGQAALKGPLALSKSARVGLIAANALFLGMDIFFICKDSISLSKGSETEFSQFIRARAALWSSEIDSWQKIHDSLSEGLVRSGKNQIIMETPFYPEMETKKNQRTKPNQREPEMEIPSDEVDEDEKLKLKEKYCVIQ</sequence>